<dbReference type="GO" id="GO:0003735">
    <property type="term" value="F:structural constituent of ribosome"/>
    <property type="evidence" value="ECO:0007669"/>
    <property type="project" value="InterPro"/>
</dbReference>
<dbReference type="GO" id="GO:0032543">
    <property type="term" value="P:mitochondrial translation"/>
    <property type="evidence" value="ECO:0007669"/>
    <property type="project" value="TreeGrafter"/>
</dbReference>
<dbReference type="SUPFAM" id="SSF54565">
    <property type="entry name" value="Ribosomal protein S16"/>
    <property type="match status" value="1"/>
</dbReference>
<reference evidence="5 6" key="1">
    <citation type="journal article" date="2015" name="Front. Microbiol.">
        <title>Genome sequence of the plant growth promoting endophytic yeast Rhodotorula graminis WP1.</title>
        <authorList>
            <person name="Firrincieli A."/>
            <person name="Otillar R."/>
            <person name="Salamov A."/>
            <person name="Schmutz J."/>
            <person name="Khan Z."/>
            <person name="Redman R.S."/>
            <person name="Fleck N.D."/>
            <person name="Lindquist E."/>
            <person name="Grigoriev I.V."/>
            <person name="Doty S.L."/>
        </authorList>
    </citation>
    <scope>NUCLEOTIDE SEQUENCE [LARGE SCALE GENOMIC DNA]</scope>
    <source>
        <strain evidence="5 6">WP1</strain>
    </source>
</reference>
<dbReference type="Proteomes" id="UP000053890">
    <property type="component" value="Unassembled WGS sequence"/>
</dbReference>
<dbReference type="GO" id="GO:0005763">
    <property type="term" value="C:mitochondrial small ribosomal subunit"/>
    <property type="evidence" value="ECO:0007669"/>
    <property type="project" value="TreeGrafter"/>
</dbReference>
<feature type="compositionally biased region" description="Polar residues" evidence="4">
    <location>
        <begin position="21"/>
        <end position="31"/>
    </location>
</feature>
<dbReference type="InterPro" id="IPR023803">
    <property type="entry name" value="Ribosomal_bS16_dom_sf"/>
</dbReference>
<evidence type="ECO:0000256" key="4">
    <source>
        <dbReference type="SAM" id="MobiDB-lite"/>
    </source>
</evidence>
<dbReference type="PANTHER" id="PTHR12919:SF20">
    <property type="entry name" value="SMALL RIBOSOMAL SUBUNIT PROTEIN BS16M"/>
    <property type="match status" value="1"/>
</dbReference>
<accession>A0A0P9ER53</accession>
<keyword evidence="6" id="KW-1185">Reference proteome</keyword>
<dbReference type="Pfam" id="PF00886">
    <property type="entry name" value="Ribosomal_S16"/>
    <property type="match status" value="1"/>
</dbReference>
<dbReference type="PANTHER" id="PTHR12919">
    <property type="entry name" value="30S RIBOSOMAL PROTEIN S16"/>
    <property type="match status" value="1"/>
</dbReference>
<gene>
    <name evidence="5" type="ORF">RHOBADRAFT_56289</name>
</gene>
<dbReference type="RefSeq" id="XP_018267957.1">
    <property type="nucleotide sequence ID" value="XM_018418276.1"/>
</dbReference>
<keyword evidence="2" id="KW-0689">Ribosomal protein</keyword>
<evidence type="ECO:0000256" key="2">
    <source>
        <dbReference type="ARBA" id="ARBA00022980"/>
    </source>
</evidence>
<name>A0A0P9ER53_RHOGW</name>
<dbReference type="OrthoDB" id="407221at2759"/>
<evidence type="ECO:0000256" key="1">
    <source>
        <dbReference type="ARBA" id="ARBA00006668"/>
    </source>
</evidence>
<organism evidence="5 6">
    <name type="scientific">Rhodotorula graminis (strain WP1)</name>
    <dbReference type="NCBI Taxonomy" id="578459"/>
    <lineage>
        <taxon>Eukaryota</taxon>
        <taxon>Fungi</taxon>
        <taxon>Dikarya</taxon>
        <taxon>Basidiomycota</taxon>
        <taxon>Pucciniomycotina</taxon>
        <taxon>Microbotryomycetes</taxon>
        <taxon>Sporidiobolales</taxon>
        <taxon>Sporidiobolaceae</taxon>
        <taxon>Rhodotorula</taxon>
    </lineage>
</organism>
<dbReference type="OMA" id="RSKYWLG"/>
<evidence type="ECO:0000313" key="5">
    <source>
        <dbReference type="EMBL" id="KPV71908.1"/>
    </source>
</evidence>
<dbReference type="EMBL" id="KQ474090">
    <property type="protein sequence ID" value="KPV71908.1"/>
    <property type="molecule type" value="Genomic_DNA"/>
</dbReference>
<keyword evidence="3" id="KW-0687">Ribonucleoprotein</keyword>
<dbReference type="AlphaFoldDB" id="A0A0P9ER53"/>
<evidence type="ECO:0000256" key="3">
    <source>
        <dbReference type="ARBA" id="ARBA00023274"/>
    </source>
</evidence>
<feature type="compositionally biased region" description="Low complexity" evidence="4">
    <location>
        <begin position="42"/>
        <end position="55"/>
    </location>
</feature>
<protein>
    <recommendedName>
        <fullName evidence="7">Ribosomal protein S16</fullName>
    </recommendedName>
</protein>
<proteinExistence type="inferred from homology"/>
<dbReference type="InterPro" id="IPR000307">
    <property type="entry name" value="Ribosomal_bS16"/>
</dbReference>
<evidence type="ECO:0000313" key="6">
    <source>
        <dbReference type="Proteomes" id="UP000053890"/>
    </source>
</evidence>
<dbReference type="STRING" id="578459.A0A0P9ER53"/>
<evidence type="ECO:0008006" key="7">
    <source>
        <dbReference type="Google" id="ProtNLM"/>
    </source>
</evidence>
<feature type="region of interest" description="Disordered" evidence="4">
    <location>
        <begin position="21"/>
        <end position="63"/>
    </location>
</feature>
<dbReference type="GeneID" id="28978723"/>
<dbReference type="Gene3D" id="3.30.1320.10">
    <property type="match status" value="1"/>
</dbReference>
<sequence length="155" mass="17056">MAIRLRLSRHALTRNNPSYSLVATRSSSRPTAQPLEHLGDYSPVPVVQPSPSRSPNGRVRPAHEWGASQFAPRSGHAQVGVKQCTWNLDRVRFWLSQGAIPSKSVERLLVQAGVLDTNPRPAQTGTGLVVSRQRRINEAVRAAEKERGEVPAAQR</sequence>
<comment type="similarity">
    <text evidence="1">Belongs to the bacterial ribosomal protein bS16 family.</text>
</comment>